<dbReference type="OrthoDB" id="979541at2"/>
<reference evidence="1 2" key="1">
    <citation type="submission" date="2019-02" db="EMBL/GenBank/DDBJ databases">
        <title>Pedobacter sp. RP-3-8 sp. nov., isolated from Arctic soil.</title>
        <authorList>
            <person name="Dahal R.H."/>
        </authorList>
    </citation>
    <scope>NUCLEOTIDE SEQUENCE [LARGE SCALE GENOMIC DNA]</scope>
    <source>
        <strain evidence="1 2">RP-3-8</strain>
    </source>
</reference>
<gene>
    <name evidence="1" type="ORF">EZ444_03235</name>
</gene>
<proteinExistence type="predicted"/>
<keyword evidence="2" id="KW-1185">Reference proteome</keyword>
<organism evidence="1 2">
    <name type="scientific">Pedobacter hiemivivus</name>
    <dbReference type="NCBI Taxonomy" id="2530454"/>
    <lineage>
        <taxon>Bacteria</taxon>
        <taxon>Pseudomonadati</taxon>
        <taxon>Bacteroidota</taxon>
        <taxon>Sphingobacteriia</taxon>
        <taxon>Sphingobacteriales</taxon>
        <taxon>Sphingobacteriaceae</taxon>
        <taxon>Pedobacter</taxon>
    </lineage>
</organism>
<evidence type="ECO:0000313" key="2">
    <source>
        <dbReference type="Proteomes" id="UP000291117"/>
    </source>
</evidence>
<accession>A0A4R0NHL0</accession>
<dbReference type="Proteomes" id="UP000291117">
    <property type="component" value="Unassembled WGS sequence"/>
</dbReference>
<dbReference type="InterPro" id="IPR029278">
    <property type="entry name" value="Imm26"/>
</dbReference>
<dbReference type="AlphaFoldDB" id="A0A4R0NHL0"/>
<name>A0A4R0NHL0_9SPHI</name>
<evidence type="ECO:0000313" key="1">
    <source>
        <dbReference type="EMBL" id="TCC99698.1"/>
    </source>
</evidence>
<dbReference type="EMBL" id="SJSM01000001">
    <property type="protein sequence ID" value="TCC99698.1"/>
    <property type="molecule type" value="Genomic_DNA"/>
</dbReference>
<sequence length="154" mass="17994">MKRNRIKPEKGMVVTIPLTNGQFGLAIIIGVRELGESVYHTIWSFYDFMSPDKESLIKKLQDENYFRLPFLVCGMDYEELEKGKWPVIGKLDIHITNIDLSNPDILEKLMRESIAGVMLLEMYLGIQRWSLYKDPLYLDKRLLPGFKRPTNILE</sequence>
<comment type="caution">
    <text evidence="1">The sequence shown here is derived from an EMBL/GenBank/DDBJ whole genome shotgun (WGS) entry which is preliminary data.</text>
</comment>
<protein>
    <submittedName>
        <fullName evidence="1">Uncharacterized protein</fullName>
    </submittedName>
</protein>
<dbReference type="Pfam" id="PF15428">
    <property type="entry name" value="Imm26"/>
    <property type="match status" value="1"/>
</dbReference>
<dbReference type="RefSeq" id="WP_131607160.1">
    <property type="nucleotide sequence ID" value="NZ_SJSM01000001.1"/>
</dbReference>